<sequence length="703" mass="78634">MGVRGLQGFVGSTCPHICTVVNLRDLAERHRSQHPGCPPTVVVDAMCCLRYWYTPESWVCGGQWREYFSALQTFIRVFAEAGIKLVFFFDGVVEQGKRAEWARRRHKNSREISRIFQHIKSRGQQPGRHMFFIPPGLALFTRLALKALGQEAHCTLREADYEVAAHGLGDGCLGVLGEDTDYLIYNTCPYLSIRELCLDTLDTVVLCRQRLCECLRLSLPDLPLLACLLGNDIVPEGMFESFRYKCLSSYTSKREGPGTRGNTILAVAQHISEVLRLHQGEKRLEDMLPLGPNRALFYKGVTSYLLPGQTSPWVFQESQSKTLDKQILSTCPDPSSQQEVLTCPDPHNKHEVTMVSDLGILEVAKAQHVQGESYLVYGVMSSGEVECSNTLEDELDQALPSQAFVYRPVRQRVYALLLGDSGDSACGPAREAKEVKEWFVYAGNPLKYPDLVRPLPMSIPGGMPSLTTLWLSREPGVQARRVDVFLACFNLSSMSEDLQAIEGPLRALCCLLTYLFVQVDTLGLEDLCALTAQALCLPEKSTAHLVDLQLDHINPRAVQLGSLFVRGLTTLAFVNSACGFPLDGSDFMPWNVFDGKLFHQKYLQSEKGCSVEALLEQNVSRLTQFHSLKSVVVKACLREGRHIGSRQHWGSYPTGQWTRQGSRSQRMSSRCGRPGRGQPWMDQGPGSRQHERDQWRSPVSSSR</sequence>
<proteinExistence type="predicted"/>
<protein>
    <submittedName>
        <fullName evidence="2">Constitutive coactivator of peroxisome proliferator-activated receptor gamma</fullName>
    </submittedName>
</protein>
<gene>
    <name evidence="2" type="primary">FAM120B</name>
</gene>
<evidence type="ECO:0000313" key="1">
    <source>
        <dbReference type="Proteomes" id="UP000694850"/>
    </source>
</evidence>
<dbReference type="RefSeq" id="XP_042638194.1">
    <property type="nucleotide sequence ID" value="XM_042782260.1"/>
</dbReference>
<keyword evidence="2" id="KW-0675">Receptor</keyword>
<organism evidence="1 2">
    <name type="scientific">Orycteropus afer afer</name>
    <dbReference type="NCBI Taxonomy" id="1230840"/>
    <lineage>
        <taxon>Eukaryota</taxon>
        <taxon>Metazoa</taxon>
        <taxon>Chordata</taxon>
        <taxon>Craniata</taxon>
        <taxon>Vertebrata</taxon>
        <taxon>Euteleostomi</taxon>
        <taxon>Mammalia</taxon>
        <taxon>Eutheria</taxon>
        <taxon>Afrotheria</taxon>
        <taxon>Tubulidentata</taxon>
        <taxon>Orycteropodidae</taxon>
        <taxon>Orycteropus</taxon>
    </lineage>
</organism>
<evidence type="ECO:0000313" key="2">
    <source>
        <dbReference type="RefSeq" id="XP_042638194.1"/>
    </source>
</evidence>
<keyword evidence="1" id="KW-1185">Reference proteome</keyword>
<name>A0AC54ZD76_ORYAF</name>
<dbReference type="Proteomes" id="UP000694850">
    <property type="component" value="Unplaced"/>
</dbReference>
<accession>A0AC54ZD76</accession>
<reference evidence="2" key="1">
    <citation type="submission" date="2025-08" db="UniProtKB">
        <authorList>
            <consortium name="RefSeq"/>
        </authorList>
    </citation>
    <scope>IDENTIFICATION</scope>
</reference>